<proteinExistence type="inferred from homology"/>
<dbReference type="SUPFAM" id="SSF52402">
    <property type="entry name" value="Adenine nucleotide alpha hydrolases-like"/>
    <property type="match status" value="1"/>
</dbReference>
<dbReference type="Gene3D" id="3.40.50.12370">
    <property type="match status" value="1"/>
</dbReference>
<dbReference type="Proteomes" id="UP000585437">
    <property type="component" value="Unassembled WGS sequence"/>
</dbReference>
<dbReference type="PANTHER" id="PTHR46268:SF15">
    <property type="entry name" value="UNIVERSAL STRESS PROTEIN HP_0031"/>
    <property type="match status" value="1"/>
</dbReference>
<feature type="domain" description="UspA" evidence="2">
    <location>
        <begin position="152"/>
        <end position="275"/>
    </location>
</feature>
<keyword evidence="4" id="KW-1185">Reference proteome</keyword>
<sequence>MSFKTILAVVGEHGANADIAKAIELTIESDAHLSIMVIGTALQPITSDYPVGTAWLEQRQEEIKALVNVKTAAEALCSQSAISFDIDHFYDDNFILQSNIGVRAMYADLVILGNSVRRERGLRRLVVSAAAFDARTPILLIPSKGNITFPPKNVLLAWNSRAESATAAKDALDILKRADAVHVVLVDPDGAYFKNGGEPGADVAAFLSRHGIKVVVEQLASGGRATEDILTQHALETGCDMIVMGAYGHSRLHERIFGGVTATLLESSDFPIFMAR</sequence>
<evidence type="ECO:0000313" key="3">
    <source>
        <dbReference type="EMBL" id="MBB6510730.1"/>
    </source>
</evidence>
<evidence type="ECO:0000313" key="4">
    <source>
        <dbReference type="Proteomes" id="UP000585437"/>
    </source>
</evidence>
<dbReference type="CDD" id="cd00293">
    <property type="entry name" value="USP-like"/>
    <property type="match status" value="1"/>
</dbReference>
<dbReference type="AlphaFoldDB" id="A0A7X0JN85"/>
<evidence type="ECO:0000259" key="2">
    <source>
        <dbReference type="Pfam" id="PF00582"/>
    </source>
</evidence>
<dbReference type="RefSeq" id="WP_092662899.1">
    <property type="nucleotide sequence ID" value="NZ_JACHBU010000010.1"/>
</dbReference>
<comment type="caution">
    <text evidence="3">The sequence shown here is derived from an EMBL/GenBank/DDBJ whole genome shotgun (WGS) entry which is preliminary data.</text>
</comment>
<gene>
    <name evidence="3" type="ORF">F4695_004122</name>
</gene>
<organism evidence="3 4">
    <name type="scientific">Rhizobium soli</name>
    <dbReference type="NCBI Taxonomy" id="424798"/>
    <lineage>
        <taxon>Bacteria</taxon>
        <taxon>Pseudomonadati</taxon>
        <taxon>Pseudomonadota</taxon>
        <taxon>Alphaproteobacteria</taxon>
        <taxon>Hyphomicrobiales</taxon>
        <taxon>Rhizobiaceae</taxon>
        <taxon>Rhizobium/Agrobacterium group</taxon>
        <taxon>Rhizobium</taxon>
    </lineage>
</organism>
<comment type="similarity">
    <text evidence="1">Belongs to the universal stress protein A family.</text>
</comment>
<dbReference type="InterPro" id="IPR006016">
    <property type="entry name" value="UspA"/>
</dbReference>
<accession>A0A7X0JN85</accession>
<dbReference type="PANTHER" id="PTHR46268">
    <property type="entry name" value="STRESS RESPONSE PROTEIN NHAX"/>
    <property type="match status" value="1"/>
</dbReference>
<evidence type="ECO:0000256" key="1">
    <source>
        <dbReference type="ARBA" id="ARBA00008791"/>
    </source>
</evidence>
<reference evidence="3 4" key="1">
    <citation type="submission" date="2020-08" db="EMBL/GenBank/DDBJ databases">
        <title>The Agave Microbiome: Exploring the role of microbial communities in plant adaptations to desert environments.</title>
        <authorList>
            <person name="Partida-Martinez L.P."/>
        </authorList>
    </citation>
    <scope>NUCLEOTIDE SEQUENCE [LARGE SCALE GENOMIC DNA]</scope>
    <source>
        <strain evidence="3 4">AS3.12</strain>
    </source>
</reference>
<name>A0A7X0JN85_9HYPH</name>
<protein>
    <submittedName>
        <fullName evidence="3">Nucleotide-binding universal stress UspA family protein</fullName>
    </submittedName>
</protein>
<dbReference type="Pfam" id="PF00582">
    <property type="entry name" value="Usp"/>
    <property type="match status" value="1"/>
</dbReference>
<dbReference type="EMBL" id="JACHBU010000010">
    <property type="protein sequence ID" value="MBB6510730.1"/>
    <property type="molecule type" value="Genomic_DNA"/>
</dbReference>